<protein>
    <submittedName>
        <fullName evidence="1">Uncharacterized protein</fullName>
    </submittedName>
</protein>
<organism evidence="1 2">
    <name type="scientific">Cylindrobasidium torrendii FP15055 ss-10</name>
    <dbReference type="NCBI Taxonomy" id="1314674"/>
    <lineage>
        <taxon>Eukaryota</taxon>
        <taxon>Fungi</taxon>
        <taxon>Dikarya</taxon>
        <taxon>Basidiomycota</taxon>
        <taxon>Agaricomycotina</taxon>
        <taxon>Agaricomycetes</taxon>
        <taxon>Agaricomycetidae</taxon>
        <taxon>Agaricales</taxon>
        <taxon>Marasmiineae</taxon>
        <taxon>Physalacriaceae</taxon>
        <taxon>Cylindrobasidium</taxon>
    </lineage>
</organism>
<dbReference type="AlphaFoldDB" id="A0A0D7AWV0"/>
<name>A0A0D7AWV0_9AGAR</name>
<gene>
    <name evidence="1" type="ORF">CYLTODRAFT_426603</name>
</gene>
<accession>A0A0D7AWV0</accession>
<dbReference type="EMBL" id="KN880742">
    <property type="protein sequence ID" value="KIY62858.1"/>
    <property type="molecule type" value="Genomic_DNA"/>
</dbReference>
<keyword evidence="2" id="KW-1185">Reference proteome</keyword>
<dbReference type="Proteomes" id="UP000054007">
    <property type="component" value="Unassembled WGS sequence"/>
</dbReference>
<reference evidence="1 2" key="1">
    <citation type="journal article" date="2015" name="Fungal Genet. Biol.">
        <title>Evolution of novel wood decay mechanisms in Agaricales revealed by the genome sequences of Fistulina hepatica and Cylindrobasidium torrendii.</title>
        <authorList>
            <person name="Floudas D."/>
            <person name="Held B.W."/>
            <person name="Riley R."/>
            <person name="Nagy L.G."/>
            <person name="Koehler G."/>
            <person name="Ransdell A.S."/>
            <person name="Younus H."/>
            <person name="Chow J."/>
            <person name="Chiniquy J."/>
            <person name="Lipzen A."/>
            <person name="Tritt A."/>
            <person name="Sun H."/>
            <person name="Haridas S."/>
            <person name="LaButti K."/>
            <person name="Ohm R.A."/>
            <person name="Kues U."/>
            <person name="Blanchette R.A."/>
            <person name="Grigoriev I.V."/>
            <person name="Minto R.E."/>
            <person name="Hibbett D.S."/>
        </authorList>
    </citation>
    <scope>NUCLEOTIDE SEQUENCE [LARGE SCALE GENOMIC DNA]</scope>
    <source>
        <strain evidence="1 2">FP15055 ss-10</strain>
    </source>
</reference>
<evidence type="ECO:0000313" key="2">
    <source>
        <dbReference type="Proteomes" id="UP000054007"/>
    </source>
</evidence>
<evidence type="ECO:0000313" key="1">
    <source>
        <dbReference type="EMBL" id="KIY62858.1"/>
    </source>
</evidence>
<proteinExistence type="predicted"/>
<sequence>MVAFDEDTNSYGPRFPVLSDHLESDVGVALAYLASSVPYRQYLRNSPFSNERYISLYKAIQGLFHGGSNLVLLYHLPPDCGNSYVYIVNVLGSAPPSVWSNLVRRQSWFTRLSPRHLDDWPEHINLRAYLELINSARHVESYSAISSVFQNPIDFLTFIRPVFEKLGWYDVSTRRIPTIHKSVAPLFVGFPAVYDIDVLEADSPPLDEDVVWKPAVYPKEWPPLPAPTWKAAWFDYQCSYRDSVGHKGVRSEGSPSATGERRFRSGIGKLVRQKFWGDALVDESTTMV</sequence>